<protein>
    <recommendedName>
        <fullName evidence="3">Nuclear transport factor 2 family protein</fullName>
    </recommendedName>
</protein>
<evidence type="ECO:0000313" key="2">
    <source>
        <dbReference type="Proteomes" id="UP000252249"/>
    </source>
</evidence>
<gene>
    <name evidence="1" type="ORF">DU428_05830</name>
</gene>
<dbReference type="Proteomes" id="UP000252249">
    <property type="component" value="Unassembled WGS sequence"/>
</dbReference>
<dbReference type="OrthoDB" id="893139at2"/>
<dbReference type="SUPFAM" id="SSF54427">
    <property type="entry name" value="NTF2-like"/>
    <property type="match status" value="1"/>
</dbReference>
<evidence type="ECO:0000313" key="1">
    <source>
        <dbReference type="EMBL" id="RCU57317.1"/>
    </source>
</evidence>
<organism evidence="1 2">
    <name type="scientific">Oceanihabitans sediminis</name>
    <dbReference type="NCBI Taxonomy" id="1812012"/>
    <lineage>
        <taxon>Bacteria</taxon>
        <taxon>Pseudomonadati</taxon>
        <taxon>Bacteroidota</taxon>
        <taxon>Flavobacteriia</taxon>
        <taxon>Flavobacteriales</taxon>
        <taxon>Flavobacteriaceae</taxon>
        <taxon>Oceanihabitans</taxon>
    </lineage>
</organism>
<evidence type="ECO:0008006" key="3">
    <source>
        <dbReference type="Google" id="ProtNLM"/>
    </source>
</evidence>
<dbReference type="Gene3D" id="3.10.450.50">
    <property type="match status" value="1"/>
</dbReference>
<dbReference type="AlphaFoldDB" id="A0A368P370"/>
<dbReference type="EMBL" id="QPIG01000002">
    <property type="protein sequence ID" value="RCU57317.1"/>
    <property type="molecule type" value="Genomic_DNA"/>
</dbReference>
<dbReference type="InterPro" id="IPR032710">
    <property type="entry name" value="NTF2-like_dom_sf"/>
</dbReference>
<reference evidence="1 2" key="1">
    <citation type="submission" date="2018-07" db="EMBL/GenBank/DDBJ databases">
        <title>Oceanihabitans testaceum sp. nov., isolated from marine sediment.</title>
        <authorList>
            <person name="Li C.-M."/>
        </authorList>
    </citation>
    <scope>NUCLEOTIDE SEQUENCE [LARGE SCALE GENOMIC DNA]</scope>
    <source>
        <strain evidence="1 2">S9-10</strain>
    </source>
</reference>
<accession>A0A368P370</accession>
<keyword evidence="2" id="KW-1185">Reference proteome</keyword>
<name>A0A368P370_9FLAO</name>
<comment type="caution">
    <text evidence="1">The sequence shown here is derived from an EMBL/GenBank/DDBJ whole genome shotgun (WGS) entry which is preliminary data.</text>
</comment>
<proteinExistence type="predicted"/>
<sequence>MKTLQTTVLLLSFLLVNLFTYAQEKSLNYKEIVVENPEPEATIKILSDYVNALVYDKMETVEILLDEKYIGYGPSINDSINKKETLESWTKVHKYRTNEKVEFVSQTFRVIKGNHKGDWVSQWGTYSYMLNGKTIEMPYQLTARIKDNKIISSRIYYDNLEVAKELGYEVIPPKN</sequence>
<dbReference type="RefSeq" id="WP_113966171.1">
    <property type="nucleotide sequence ID" value="NZ_JAWVXR010000002.1"/>
</dbReference>